<comment type="pathway">
    <text evidence="1 10">Isoprenoid biosynthesis; dimethylallyl diphosphate biosynthesis; dimethylallyl diphosphate from isopentenyl diphosphate: step 1/1.</text>
</comment>
<comment type="cofactor">
    <cofactor evidence="10">
        <name>Mn(2+)</name>
        <dbReference type="ChEBI" id="CHEBI:29035"/>
    </cofactor>
    <text evidence="10">Binds 1 Mn(2+) ion per subunit.</text>
</comment>
<feature type="active site" evidence="10 11">
    <location>
        <position position="67"/>
    </location>
</feature>
<dbReference type="GO" id="GO:0046872">
    <property type="term" value="F:metal ion binding"/>
    <property type="evidence" value="ECO:0007669"/>
    <property type="project" value="UniProtKB-KW"/>
</dbReference>
<dbReference type="PANTHER" id="PTHR10885">
    <property type="entry name" value="ISOPENTENYL-DIPHOSPHATE DELTA-ISOMERASE"/>
    <property type="match status" value="1"/>
</dbReference>
<feature type="binding site" evidence="10">
    <location>
        <position position="25"/>
    </location>
    <ligand>
        <name>Mn(2+)</name>
        <dbReference type="ChEBI" id="CHEBI:29035"/>
    </ligand>
</feature>
<dbReference type="PROSITE" id="PS51462">
    <property type="entry name" value="NUDIX"/>
    <property type="match status" value="1"/>
</dbReference>
<dbReference type="RefSeq" id="WP_328856657.1">
    <property type="nucleotide sequence ID" value="NZ_CP108021.1"/>
</dbReference>
<name>A0AAU4JZ43_9NOCA</name>
<sequence length="172" mass="19063">MSADLVELVDADGSPCGAAPRRTVHGAETPLHRGFSCHLTDHDGRMLMTRRALTKRTWPGVWTNSFCGHPRPGESTTAAIHRYSRHELGVDVAELTPLLPDFRYRAVDASGVVENELCPVFGARLVGSVRMNPLEVVECTWALISDVKVALRATPWAFSPWFVAQMNQLEIR</sequence>
<evidence type="ECO:0000256" key="6">
    <source>
        <dbReference type="ARBA" id="ARBA00022842"/>
    </source>
</evidence>
<evidence type="ECO:0000256" key="4">
    <source>
        <dbReference type="ARBA" id="ARBA00022490"/>
    </source>
</evidence>
<feature type="binding site" evidence="10">
    <location>
        <position position="116"/>
    </location>
    <ligand>
        <name>Mn(2+)</name>
        <dbReference type="ChEBI" id="CHEBI:29035"/>
    </ligand>
</feature>
<protein>
    <recommendedName>
        <fullName evidence="3 10">Isopentenyl-diphosphate Delta-isomerase</fullName>
        <shortName evidence="10">IPP isomerase</shortName>
        <ecNumber evidence="3 10">5.3.3.2</ecNumber>
    </recommendedName>
    <alternativeName>
        <fullName evidence="10">IPP:DMAPP isomerase</fullName>
    </alternativeName>
    <alternativeName>
        <fullName evidence="10">Isopentenyl pyrophosphate isomerase</fullName>
    </alternativeName>
</protein>
<comment type="catalytic activity">
    <reaction evidence="10">
        <text>isopentenyl diphosphate = dimethylallyl diphosphate</text>
        <dbReference type="Rhea" id="RHEA:23284"/>
        <dbReference type="ChEBI" id="CHEBI:57623"/>
        <dbReference type="ChEBI" id="CHEBI:128769"/>
        <dbReference type="EC" id="5.3.3.2"/>
    </reaction>
</comment>
<dbReference type="GO" id="GO:0004452">
    <property type="term" value="F:isopentenyl-diphosphate delta-isomerase activity"/>
    <property type="evidence" value="ECO:0007669"/>
    <property type="project" value="UniProtKB-UniRule"/>
</dbReference>
<keyword evidence="7 10" id="KW-0464">Manganese</keyword>
<comment type="cofactor">
    <cofactor evidence="10">
        <name>Mg(2+)</name>
        <dbReference type="ChEBI" id="CHEBI:18420"/>
    </cofactor>
    <text evidence="10">Binds 1 Mg(2+) ion per subunit. The magnesium ion binds only when substrate is bound.</text>
</comment>
<gene>
    <name evidence="10 13" type="primary">idi</name>
    <name evidence="13" type="ORF">OG579_15340</name>
</gene>
<feature type="binding site" evidence="10">
    <location>
        <position position="32"/>
    </location>
    <ligand>
        <name>Mn(2+)</name>
        <dbReference type="ChEBI" id="CHEBI:29035"/>
    </ligand>
</feature>
<dbReference type="GO" id="GO:0008299">
    <property type="term" value="P:isoprenoid biosynthetic process"/>
    <property type="evidence" value="ECO:0007669"/>
    <property type="project" value="UniProtKB-UniRule"/>
</dbReference>
<dbReference type="Proteomes" id="UP001432128">
    <property type="component" value="Chromosome"/>
</dbReference>
<dbReference type="InterPro" id="IPR015797">
    <property type="entry name" value="NUDIX_hydrolase-like_dom_sf"/>
</dbReference>
<dbReference type="EC" id="5.3.3.2" evidence="3 10"/>
<dbReference type="GO" id="GO:0050992">
    <property type="term" value="P:dimethylallyl diphosphate biosynthetic process"/>
    <property type="evidence" value="ECO:0007669"/>
    <property type="project" value="UniProtKB-UniRule"/>
</dbReference>
<evidence type="ECO:0000256" key="1">
    <source>
        <dbReference type="ARBA" id="ARBA00004826"/>
    </source>
</evidence>
<evidence type="ECO:0000256" key="7">
    <source>
        <dbReference type="ARBA" id="ARBA00023211"/>
    </source>
</evidence>
<organism evidence="13 14">
    <name type="scientific">Williamsia herbipolensis</name>
    <dbReference type="NCBI Taxonomy" id="1603258"/>
    <lineage>
        <taxon>Bacteria</taxon>
        <taxon>Bacillati</taxon>
        <taxon>Actinomycetota</taxon>
        <taxon>Actinomycetes</taxon>
        <taxon>Mycobacteriales</taxon>
        <taxon>Nocardiaceae</taxon>
        <taxon>Williamsia</taxon>
    </lineage>
</organism>
<keyword evidence="4 10" id="KW-0963">Cytoplasm</keyword>
<evidence type="ECO:0000256" key="11">
    <source>
        <dbReference type="PIRSR" id="PIRSR018427-1"/>
    </source>
</evidence>
<dbReference type="InterPro" id="IPR011876">
    <property type="entry name" value="IsopentenylPP_isomerase_typ1"/>
</dbReference>
<evidence type="ECO:0000256" key="8">
    <source>
        <dbReference type="ARBA" id="ARBA00023229"/>
    </source>
</evidence>
<dbReference type="CDD" id="cd02885">
    <property type="entry name" value="NUDIX_IPP_Isomerase"/>
    <property type="match status" value="1"/>
</dbReference>
<dbReference type="Gene3D" id="3.90.79.10">
    <property type="entry name" value="Nucleoside Triphosphate Pyrophosphohydrolase"/>
    <property type="match status" value="1"/>
</dbReference>
<evidence type="ECO:0000256" key="9">
    <source>
        <dbReference type="ARBA" id="ARBA00023235"/>
    </source>
</evidence>
<dbReference type="Pfam" id="PF00293">
    <property type="entry name" value="NUDIX"/>
    <property type="match status" value="1"/>
</dbReference>
<dbReference type="InterPro" id="IPR000086">
    <property type="entry name" value="NUDIX_hydrolase_dom"/>
</dbReference>
<feature type="binding site" evidence="10">
    <location>
        <position position="87"/>
    </location>
    <ligand>
        <name>Mg(2+)</name>
        <dbReference type="ChEBI" id="CHEBI:18420"/>
    </ligand>
</feature>
<evidence type="ECO:0000313" key="14">
    <source>
        <dbReference type="Proteomes" id="UP001432128"/>
    </source>
</evidence>
<dbReference type="GO" id="GO:0005737">
    <property type="term" value="C:cytoplasm"/>
    <property type="evidence" value="ECO:0007669"/>
    <property type="project" value="UniProtKB-SubCell"/>
</dbReference>
<evidence type="ECO:0000256" key="3">
    <source>
        <dbReference type="ARBA" id="ARBA00012057"/>
    </source>
</evidence>
<feature type="binding site" evidence="10">
    <location>
        <position position="69"/>
    </location>
    <ligand>
        <name>Mn(2+)</name>
        <dbReference type="ChEBI" id="CHEBI:29035"/>
    </ligand>
</feature>
<dbReference type="HAMAP" id="MF_00202">
    <property type="entry name" value="Idi"/>
    <property type="match status" value="1"/>
</dbReference>
<dbReference type="PIRSF" id="PIRSF018427">
    <property type="entry name" value="Isopntndiph_ism"/>
    <property type="match status" value="1"/>
</dbReference>
<comment type="subcellular location">
    <subcellularLocation>
        <location evidence="10">Cytoplasm</location>
    </subcellularLocation>
</comment>
<feature type="active site" evidence="10 11">
    <location>
        <position position="116"/>
    </location>
</feature>
<keyword evidence="8 10" id="KW-0414">Isoprene biosynthesis</keyword>
<keyword evidence="9 10" id="KW-0413">Isomerase</keyword>
<comment type="function">
    <text evidence="10">Catalyzes the 1,3-allylic rearrangement of the homoallylic substrate isopentenyl (IPP) to its highly electrophilic allylic isomer, dimethylallyl diphosphate (DMAPP).</text>
</comment>
<feature type="domain" description="Nudix hydrolase" evidence="12">
    <location>
        <begin position="30"/>
        <end position="164"/>
    </location>
</feature>
<evidence type="ECO:0000256" key="5">
    <source>
        <dbReference type="ARBA" id="ARBA00022723"/>
    </source>
</evidence>
<evidence type="ECO:0000259" key="12">
    <source>
        <dbReference type="PROSITE" id="PS51462"/>
    </source>
</evidence>
<dbReference type="InterPro" id="IPR056375">
    <property type="entry name" value="Idi_bact"/>
</dbReference>
<reference evidence="13 14" key="1">
    <citation type="submission" date="2022-10" db="EMBL/GenBank/DDBJ databases">
        <title>The complete genomes of actinobacterial strains from the NBC collection.</title>
        <authorList>
            <person name="Joergensen T.S."/>
            <person name="Alvarez Arevalo M."/>
            <person name="Sterndorff E.B."/>
            <person name="Faurdal D."/>
            <person name="Vuksanovic O."/>
            <person name="Mourched A.-S."/>
            <person name="Charusanti P."/>
            <person name="Shaw S."/>
            <person name="Blin K."/>
            <person name="Weber T."/>
        </authorList>
    </citation>
    <scope>NUCLEOTIDE SEQUENCE [LARGE SCALE GENOMIC DNA]</scope>
    <source>
        <strain evidence="13 14">NBC_00319</strain>
    </source>
</reference>
<evidence type="ECO:0000256" key="10">
    <source>
        <dbReference type="HAMAP-Rule" id="MF_00202"/>
    </source>
</evidence>
<keyword evidence="14" id="KW-1185">Reference proteome</keyword>
<keyword evidence="6 10" id="KW-0460">Magnesium</keyword>
<dbReference type="NCBIfam" id="NF002995">
    <property type="entry name" value="PRK03759.1"/>
    <property type="match status" value="1"/>
</dbReference>
<dbReference type="NCBIfam" id="TIGR02150">
    <property type="entry name" value="IPP_isom_1"/>
    <property type="match status" value="1"/>
</dbReference>
<dbReference type="KEGG" id="whr:OG579_15340"/>
<dbReference type="SUPFAM" id="SSF55811">
    <property type="entry name" value="Nudix"/>
    <property type="match status" value="1"/>
</dbReference>
<comment type="similarity">
    <text evidence="2 10">Belongs to the IPP isomerase type 1 family.</text>
</comment>
<dbReference type="EMBL" id="CP108021">
    <property type="protein sequence ID" value="WUM19090.1"/>
    <property type="molecule type" value="Genomic_DNA"/>
</dbReference>
<dbReference type="AlphaFoldDB" id="A0AAU4JZ43"/>
<accession>A0AAU4JZ43</accession>
<keyword evidence="5 10" id="KW-0479">Metal-binding</keyword>
<proteinExistence type="inferred from homology"/>
<dbReference type="PANTHER" id="PTHR10885:SF0">
    <property type="entry name" value="ISOPENTENYL-DIPHOSPHATE DELTA-ISOMERASE"/>
    <property type="match status" value="1"/>
</dbReference>
<evidence type="ECO:0000313" key="13">
    <source>
        <dbReference type="EMBL" id="WUM19090.1"/>
    </source>
</evidence>
<evidence type="ECO:0000256" key="2">
    <source>
        <dbReference type="ARBA" id="ARBA00007579"/>
    </source>
</evidence>
<feature type="binding site" evidence="10">
    <location>
        <position position="114"/>
    </location>
    <ligand>
        <name>Mn(2+)</name>
        <dbReference type="ChEBI" id="CHEBI:29035"/>
    </ligand>
</feature>